<evidence type="ECO:0000313" key="2">
    <source>
        <dbReference type="Proteomes" id="UP001150238"/>
    </source>
</evidence>
<comment type="caution">
    <text evidence="1">The sequence shown here is derived from an EMBL/GenBank/DDBJ whole genome shotgun (WGS) entry which is preliminary data.</text>
</comment>
<name>A0A9W9ADS8_9AGAR</name>
<organism evidence="1 2">
    <name type="scientific">Lentinula lateritia</name>
    <dbReference type="NCBI Taxonomy" id="40482"/>
    <lineage>
        <taxon>Eukaryota</taxon>
        <taxon>Fungi</taxon>
        <taxon>Dikarya</taxon>
        <taxon>Basidiomycota</taxon>
        <taxon>Agaricomycotina</taxon>
        <taxon>Agaricomycetes</taxon>
        <taxon>Agaricomycetidae</taxon>
        <taxon>Agaricales</taxon>
        <taxon>Marasmiineae</taxon>
        <taxon>Omphalotaceae</taxon>
        <taxon>Lentinula</taxon>
    </lineage>
</organism>
<sequence length="243" mass="27489">MRLVFIRVSRLIELSPDMQTQMTLFFDSIQCPLLSSFSVSWQGLLITQLPFRALPLHRLDTLDLDISMDSETLLECLSLVSNIKSLRFNATSGRGGPGNAIITCSFEESHLLGLTQSSEDVVPFCPQLQKLQLIMKTTDSGLNLNTMALINLIQSRRNTLTYCDLFFRNRPPFTTEQLTSLRKLKDDGLNLRLHCAKPLLPPNLDPPTMGLPDLPYMHRRPLLHQMYTVPDVMEGPYGTEVII</sequence>
<evidence type="ECO:0000313" key="1">
    <source>
        <dbReference type="EMBL" id="KAJ4479758.1"/>
    </source>
</evidence>
<reference evidence="1" key="1">
    <citation type="submission" date="2022-08" db="EMBL/GenBank/DDBJ databases">
        <authorList>
            <consortium name="DOE Joint Genome Institute"/>
            <person name="Min B."/>
            <person name="Riley R."/>
            <person name="Sierra-Patev S."/>
            <person name="Naranjo-Ortiz M."/>
            <person name="Looney B."/>
            <person name="Konkel Z."/>
            <person name="Slot J.C."/>
            <person name="Sakamoto Y."/>
            <person name="Steenwyk J.L."/>
            <person name="Rokas A."/>
            <person name="Carro J."/>
            <person name="Camarero S."/>
            <person name="Ferreira P."/>
            <person name="Molpeceres G."/>
            <person name="Ruiz-Duenas F.J."/>
            <person name="Serrano A."/>
            <person name="Henrissat B."/>
            <person name="Drula E."/>
            <person name="Hughes K.W."/>
            <person name="Mata J.L."/>
            <person name="Ishikawa N.K."/>
            <person name="Vargas-Isla R."/>
            <person name="Ushijima S."/>
            <person name="Smith C.A."/>
            <person name="Ahrendt S."/>
            <person name="Andreopoulos W."/>
            <person name="He G."/>
            <person name="Labutti K."/>
            <person name="Lipzen A."/>
            <person name="Ng V."/>
            <person name="Sandor L."/>
            <person name="Barry K."/>
            <person name="Martinez A.T."/>
            <person name="Xiao Y."/>
            <person name="Gibbons J.G."/>
            <person name="Terashima K."/>
            <person name="Hibbett D.S."/>
            <person name="Grigoriev I.V."/>
        </authorList>
    </citation>
    <scope>NUCLEOTIDE SEQUENCE</scope>
    <source>
        <strain evidence="1">Sp2 HRB7682 ss15</strain>
    </source>
</reference>
<gene>
    <name evidence="1" type="ORF">C8J55DRAFT_514293</name>
</gene>
<dbReference type="EMBL" id="JANVFS010000016">
    <property type="protein sequence ID" value="KAJ4479758.1"/>
    <property type="molecule type" value="Genomic_DNA"/>
</dbReference>
<proteinExistence type="predicted"/>
<protein>
    <submittedName>
        <fullName evidence="1">Uncharacterized protein</fullName>
    </submittedName>
</protein>
<dbReference type="Proteomes" id="UP001150238">
    <property type="component" value="Unassembled WGS sequence"/>
</dbReference>
<accession>A0A9W9ADS8</accession>
<reference evidence="1" key="2">
    <citation type="journal article" date="2023" name="Proc. Natl. Acad. Sci. U.S.A.">
        <title>A global phylogenomic analysis of the shiitake genus Lentinula.</title>
        <authorList>
            <person name="Sierra-Patev S."/>
            <person name="Min B."/>
            <person name="Naranjo-Ortiz M."/>
            <person name="Looney B."/>
            <person name="Konkel Z."/>
            <person name="Slot J.C."/>
            <person name="Sakamoto Y."/>
            <person name="Steenwyk J.L."/>
            <person name="Rokas A."/>
            <person name="Carro J."/>
            <person name="Camarero S."/>
            <person name="Ferreira P."/>
            <person name="Molpeceres G."/>
            <person name="Ruiz-Duenas F.J."/>
            <person name="Serrano A."/>
            <person name="Henrissat B."/>
            <person name="Drula E."/>
            <person name="Hughes K.W."/>
            <person name="Mata J.L."/>
            <person name="Ishikawa N.K."/>
            <person name="Vargas-Isla R."/>
            <person name="Ushijima S."/>
            <person name="Smith C.A."/>
            <person name="Donoghue J."/>
            <person name="Ahrendt S."/>
            <person name="Andreopoulos W."/>
            <person name="He G."/>
            <person name="LaButti K."/>
            <person name="Lipzen A."/>
            <person name="Ng V."/>
            <person name="Riley R."/>
            <person name="Sandor L."/>
            <person name="Barry K."/>
            <person name="Martinez A.T."/>
            <person name="Xiao Y."/>
            <person name="Gibbons J.G."/>
            <person name="Terashima K."/>
            <person name="Grigoriev I.V."/>
            <person name="Hibbett D."/>
        </authorList>
    </citation>
    <scope>NUCLEOTIDE SEQUENCE</scope>
    <source>
        <strain evidence="1">Sp2 HRB7682 ss15</strain>
    </source>
</reference>
<dbReference type="AlphaFoldDB" id="A0A9W9ADS8"/>